<dbReference type="PANTHER" id="PTHR21392:SF0">
    <property type="entry name" value="TRNA-URIDINE AMINOCARBOXYPROPYLTRANSFERASE 2"/>
    <property type="match status" value="1"/>
</dbReference>
<dbReference type="SMART" id="SM01144">
    <property type="entry name" value="DTW"/>
    <property type="match status" value="1"/>
</dbReference>
<evidence type="ECO:0000256" key="3">
    <source>
        <dbReference type="ARBA" id="ARBA00022691"/>
    </source>
</evidence>
<evidence type="ECO:0000256" key="4">
    <source>
        <dbReference type="ARBA" id="ARBA00022694"/>
    </source>
</evidence>
<dbReference type="Proteomes" id="UP000093366">
    <property type="component" value="Unassembled WGS sequence"/>
</dbReference>
<evidence type="ECO:0000313" key="7">
    <source>
        <dbReference type="EMBL" id="OCQ22870.1"/>
    </source>
</evidence>
<keyword evidence="4" id="KW-0819">tRNA processing</keyword>
<gene>
    <name evidence="7" type="ORF">A7985_02630</name>
</gene>
<feature type="domain" description="DTW" evidence="6">
    <location>
        <begin position="2"/>
        <end position="189"/>
    </location>
</feature>
<protein>
    <recommendedName>
        <fullName evidence="1">tRNA-uridine aminocarboxypropyltransferase</fullName>
        <ecNumber evidence="1">2.5.1.25</ecNumber>
    </recommendedName>
</protein>
<name>A0A1C0TU75_9GAMM</name>
<dbReference type="PANTHER" id="PTHR21392">
    <property type="entry name" value="TRNA-URIDINE AMINOCARBOXYPROPYLTRANSFERASE 2"/>
    <property type="match status" value="1"/>
</dbReference>
<sequence length="201" mass="23384">MKRSTCKICHFSVKTCVCAHISEVIDNKTHIVVLQHPTEVSTAKNTVRLLNLQLENIHVFVGEKPEHFQEAQSIAKRNHCALLYPGERSQDVEKINSEQTLIDYLFVLDGTWKKAHKLAMLNPWLDELPQISFSKIPENQYTIRKAEQKYSLSTLEACAYFLKVYESMDPQPLYKLLQGMISEQTKFMPPHVRERYFDNDN</sequence>
<evidence type="ECO:0000256" key="1">
    <source>
        <dbReference type="ARBA" id="ARBA00012386"/>
    </source>
</evidence>
<keyword evidence="3" id="KW-0949">S-adenosyl-L-methionine</keyword>
<accession>A0A1C0TU75</accession>
<dbReference type="AlphaFoldDB" id="A0A1C0TU75"/>
<dbReference type="OrthoDB" id="268835at2"/>
<dbReference type="InterPro" id="IPR005636">
    <property type="entry name" value="DTW"/>
</dbReference>
<dbReference type="Pfam" id="PF03942">
    <property type="entry name" value="DTW"/>
    <property type="match status" value="1"/>
</dbReference>
<comment type="similarity">
    <text evidence="5">Belongs to the TDD superfamily. DTWD2 family.</text>
</comment>
<dbReference type="RefSeq" id="WP_065788873.1">
    <property type="nucleotide sequence ID" value="NZ_MAUJ01000001.1"/>
</dbReference>
<dbReference type="GO" id="GO:0008033">
    <property type="term" value="P:tRNA processing"/>
    <property type="evidence" value="ECO:0007669"/>
    <property type="project" value="UniProtKB-KW"/>
</dbReference>
<proteinExistence type="inferred from homology"/>
<evidence type="ECO:0000256" key="5">
    <source>
        <dbReference type="ARBA" id="ARBA00034489"/>
    </source>
</evidence>
<dbReference type="EMBL" id="MAUJ01000001">
    <property type="protein sequence ID" value="OCQ22870.1"/>
    <property type="molecule type" value="Genomic_DNA"/>
</dbReference>
<evidence type="ECO:0000256" key="2">
    <source>
        <dbReference type="ARBA" id="ARBA00022679"/>
    </source>
</evidence>
<organism evidence="7 8">
    <name type="scientific">Pseudoalteromonas luteoviolacea</name>
    <dbReference type="NCBI Taxonomy" id="43657"/>
    <lineage>
        <taxon>Bacteria</taxon>
        <taxon>Pseudomonadati</taxon>
        <taxon>Pseudomonadota</taxon>
        <taxon>Gammaproteobacteria</taxon>
        <taxon>Alteromonadales</taxon>
        <taxon>Pseudoalteromonadaceae</taxon>
        <taxon>Pseudoalteromonas</taxon>
    </lineage>
</organism>
<comment type="caution">
    <text evidence="7">The sequence shown here is derived from an EMBL/GenBank/DDBJ whole genome shotgun (WGS) entry which is preliminary data.</text>
</comment>
<keyword evidence="2" id="KW-0808">Transferase</keyword>
<dbReference type="InterPro" id="IPR039262">
    <property type="entry name" value="DTWD2/TAPT"/>
</dbReference>
<evidence type="ECO:0000313" key="8">
    <source>
        <dbReference type="Proteomes" id="UP000093366"/>
    </source>
</evidence>
<dbReference type="GO" id="GO:0016432">
    <property type="term" value="F:tRNA-uridine aminocarboxypropyltransferase activity"/>
    <property type="evidence" value="ECO:0007669"/>
    <property type="project" value="UniProtKB-EC"/>
</dbReference>
<dbReference type="EC" id="2.5.1.25" evidence="1"/>
<evidence type="ECO:0000259" key="6">
    <source>
        <dbReference type="SMART" id="SM01144"/>
    </source>
</evidence>
<reference evidence="8" key="1">
    <citation type="submission" date="2016-07" db="EMBL/GenBank/DDBJ databases">
        <authorList>
            <person name="Florea S."/>
            <person name="Webb J.S."/>
            <person name="Jaromczyk J."/>
            <person name="Schardl C.L."/>
        </authorList>
    </citation>
    <scope>NUCLEOTIDE SEQUENCE [LARGE SCALE GENOMIC DNA]</scope>
    <source>
        <strain evidence="8">IPB1</strain>
    </source>
</reference>